<dbReference type="InterPro" id="IPR029058">
    <property type="entry name" value="AB_hydrolase_fold"/>
</dbReference>
<evidence type="ECO:0000313" key="2">
    <source>
        <dbReference type="Proteomes" id="UP001271007"/>
    </source>
</evidence>
<keyword evidence="2" id="KW-1185">Reference proteome</keyword>
<organism evidence="1 2">
    <name type="scientific">Extremus antarcticus</name>
    <dbReference type="NCBI Taxonomy" id="702011"/>
    <lineage>
        <taxon>Eukaryota</taxon>
        <taxon>Fungi</taxon>
        <taxon>Dikarya</taxon>
        <taxon>Ascomycota</taxon>
        <taxon>Pezizomycotina</taxon>
        <taxon>Dothideomycetes</taxon>
        <taxon>Dothideomycetidae</taxon>
        <taxon>Mycosphaerellales</taxon>
        <taxon>Extremaceae</taxon>
        <taxon>Extremus</taxon>
    </lineage>
</organism>
<evidence type="ECO:0000313" key="1">
    <source>
        <dbReference type="EMBL" id="KAK3049901.1"/>
    </source>
</evidence>
<name>A0AAJ0GA12_9PEZI</name>
<dbReference type="EMBL" id="JAWDJX010000036">
    <property type="protein sequence ID" value="KAK3049901.1"/>
    <property type="molecule type" value="Genomic_DNA"/>
</dbReference>
<protein>
    <submittedName>
        <fullName evidence="1">Uncharacterized protein</fullName>
    </submittedName>
</protein>
<sequence>MDKATNKLRASLPARFLEVAYLVGKVPFRACKSDPRISYTLYIPQRQYSAAHQALQEGTLRPSDRLPLIVNIHGTRREATRCRDSLVDYANEHDCAILAPLFPAGVDGPLDLDSYKKLRSKTLKSDQVLLDIVDEVREVWPGVNTDKFTLIGCSGGGQFAHRFMYIHPERLQRVCVTAPGSTTNIVDKPWPYGTADVEDVFGGRTMDLDRIKQIGDFLLIVGEDDNESNPRHREQVELKKWLDGAMRKMPTHTGTDRAAVQSHVQTLKELHQSWAEHGIDALLRVVPGVGHSYEGLLPTIVAWLERDS</sequence>
<dbReference type="AlphaFoldDB" id="A0AAJ0GA12"/>
<dbReference type="Gene3D" id="3.40.50.1820">
    <property type="entry name" value="alpha/beta hydrolase"/>
    <property type="match status" value="1"/>
</dbReference>
<reference evidence="1" key="1">
    <citation type="submission" date="2023-04" db="EMBL/GenBank/DDBJ databases">
        <title>Black Yeasts Isolated from many extreme environments.</title>
        <authorList>
            <person name="Coleine C."/>
            <person name="Stajich J.E."/>
            <person name="Selbmann L."/>
        </authorList>
    </citation>
    <scope>NUCLEOTIDE SEQUENCE</scope>
    <source>
        <strain evidence="1">CCFEE 5312</strain>
    </source>
</reference>
<dbReference type="Proteomes" id="UP001271007">
    <property type="component" value="Unassembled WGS sequence"/>
</dbReference>
<proteinExistence type="predicted"/>
<accession>A0AAJ0GA12</accession>
<comment type="caution">
    <text evidence="1">The sequence shown here is derived from an EMBL/GenBank/DDBJ whole genome shotgun (WGS) entry which is preliminary data.</text>
</comment>
<gene>
    <name evidence="1" type="ORF">LTR09_008821</name>
</gene>
<dbReference type="SUPFAM" id="SSF53474">
    <property type="entry name" value="alpha/beta-Hydrolases"/>
    <property type="match status" value="1"/>
</dbReference>